<dbReference type="AlphaFoldDB" id="G2XVM1"/>
<protein>
    <submittedName>
        <fullName evidence="1">Uncharacterized protein</fullName>
    </submittedName>
</protein>
<evidence type="ECO:0000313" key="2">
    <source>
        <dbReference type="Proteomes" id="UP000008177"/>
    </source>
</evidence>
<gene>
    <name evidence="1" type="ORF">BofuT4_uP054420.1</name>
</gene>
<name>G2XVM1_BOTF4</name>
<proteinExistence type="predicted"/>
<sequence>MKCIDGLGILSDLSKRSTSTYFFNWTKHGHISFHKGLLLLSRHQVLYYSAT</sequence>
<dbReference type="Proteomes" id="UP000008177">
    <property type="component" value="Unplaced contigs"/>
</dbReference>
<accession>G2XVM1</accession>
<dbReference type="InParanoid" id="G2XVM1"/>
<organism evidence="1 2">
    <name type="scientific">Botryotinia fuckeliana (strain T4)</name>
    <name type="common">Noble rot fungus</name>
    <name type="synonym">Botrytis cinerea</name>
    <dbReference type="NCBI Taxonomy" id="999810"/>
    <lineage>
        <taxon>Eukaryota</taxon>
        <taxon>Fungi</taxon>
        <taxon>Dikarya</taxon>
        <taxon>Ascomycota</taxon>
        <taxon>Pezizomycotina</taxon>
        <taxon>Leotiomycetes</taxon>
        <taxon>Helotiales</taxon>
        <taxon>Sclerotiniaceae</taxon>
        <taxon>Botrytis</taxon>
    </lineage>
</organism>
<dbReference type="HOGENOM" id="CLU_3106043_0_0_1"/>
<reference evidence="2" key="1">
    <citation type="journal article" date="2011" name="PLoS Genet.">
        <title>Genomic analysis of the necrotrophic fungal pathogens Sclerotinia sclerotiorum and Botrytis cinerea.</title>
        <authorList>
            <person name="Amselem J."/>
            <person name="Cuomo C.A."/>
            <person name="van Kan J.A."/>
            <person name="Viaud M."/>
            <person name="Benito E.P."/>
            <person name="Couloux A."/>
            <person name="Coutinho P.M."/>
            <person name="de Vries R.P."/>
            <person name="Dyer P.S."/>
            <person name="Fillinger S."/>
            <person name="Fournier E."/>
            <person name="Gout L."/>
            <person name="Hahn M."/>
            <person name="Kohn L."/>
            <person name="Lapalu N."/>
            <person name="Plummer K.M."/>
            <person name="Pradier J.M."/>
            <person name="Quevillon E."/>
            <person name="Sharon A."/>
            <person name="Simon A."/>
            <person name="ten Have A."/>
            <person name="Tudzynski B."/>
            <person name="Tudzynski P."/>
            <person name="Wincker P."/>
            <person name="Andrew M."/>
            <person name="Anthouard V."/>
            <person name="Beever R.E."/>
            <person name="Beffa R."/>
            <person name="Benoit I."/>
            <person name="Bouzid O."/>
            <person name="Brault B."/>
            <person name="Chen Z."/>
            <person name="Choquer M."/>
            <person name="Collemare J."/>
            <person name="Cotton P."/>
            <person name="Danchin E.G."/>
            <person name="Da Silva C."/>
            <person name="Gautier A."/>
            <person name="Giraud C."/>
            <person name="Giraud T."/>
            <person name="Gonzalez C."/>
            <person name="Grossetete S."/>
            <person name="Guldener U."/>
            <person name="Henrissat B."/>
            <person name="Howlett B.J."/>
            <person name="Kodira C."/>
            <person name="Kretschmer M."/>
            <person name="Lappartient A."/>
            <person name="Leroch M."/>
            <person name="Levis C."/>
            <person name="Mauceli E."/>
            <person name="Neuveglise C."/>
            <person name="Oeser B."/>
            <person name="Pearson M."/>
            <person name="Poulain J."/>
            <person name="Poussereau N."/>
            <person name="Quesneville H."/>
            <person name="Rascle C."/>
            <person name="Schumacher J."/>
            <person name="Segurens B."/>
            <person name="Sexton A."/>
            <person name="Silva E."/>
            <person name="Sirven C."/>
            <person name="Soanes D.M."/>
            <person name="Talbot N.J."/>
            <person name="Templeton M."/>
            <person name="Yandava C."/>
            <person name="Yarden O."/>
            <person name="Zeng Q."/>
            <person name="Rollins J.A."/>
            <person name="Lebrun M.H."/>
            <person name="Dickman M."/>
        </authorList>
    </citation>
    <scope>NUCLEOTIDE SEQUENCE [LARGE SCALE GENOMIC DNA]</scope>
    <source>
        <strain evidence="2">T4</strain>
    </source>
</reference>
<evidence type="ECO:0000313" key="1">
    <source>
        <dbReference type="EMBL" id="CCD44541.1"/>
    </source>
</evidence>
<dbReference type="EMBL" id="FQ790271">
    <property type="protein sequence ID" value="CCD44541.1"/>
    <property type="molecule type" value="Genomic_DNA"/>
</dbReference>